<name>A0AC61DG39_9FIRM</name>
<comment type="caution">
    <text evidence="1">The sequence shown here is derived from an EMBL/GenBank/DDBJ whole genome shotgun (WGS) entry which is preliminary data.</text>
</comment>
<evidence type="ECO:0000313" key="2">
    <source>
        <dbReference type="Proteomes" id="UP000224460"/>
    </source>
</evidence>
<accession>A0AC61DG39</accession>
<sequence length="89" mass="10370">MTISIDFFYNKWYFVFRGDFVISYIGLEEILRERGKDRRYLHEVVGLSNDTIAKFKKGESVSVSVLERICLALNCDIGDICKIKKSPRD</sequence>
<dbReference type="EMBL" id="PEDL01000001">
    <property type="protein sequence ID" value="PHV72204.1"/>
    <property type="molecule type" value="Genomic_DNA"/>
</dbReference>
<reference evidence="1" key="1">
    <citation type="submission" date="2017-10" db="EMBL/GenBank/DDBJ databases">
        <title>Genome sequence of cellulolytic Lachnospiraceae bacterium XHS1971 isolated from hotspring sediment.</title>
        <authorList>
            <person name="Vasudevan G."/>
            <person name="Joshi A.J."/>
            <person name="Hivarkar S."/>
            <person name="Lanjekar V.B."/>
            <person name="Dhakephalkar P.K."/>
            <person name="Dagar S."/>
        </authorList>
    </citation>
    <scope>NUCLEOTIDE SEQUENCE</scope>
    <source>
        <strain evidence="1">XHS1971</strain>
    </source>
</reference>
<organism evidence="1 2">
    <name type="scientific">Sporanaerobium hydrogeniformans</name>
    <dbReference type="NCBI Taxonomy" id="3072179"/>
    <lineage>
        <taxon>Bacteria</taxon>
        <taxon>Bacillati</taxon>
        <taxon>Bacillota</taxon>
        <taxon>Clostridia</taxon>
        <taxon>Lachnospirales</taxon>
        <taxon>Lachnospiraceae</taxon>
        <taxon>Sporanaerobium</taxon>
    </lineage>
</organism>
<dbReference type="Proteomes" id="UP000224460">
    <property type="component" value="Unassembled WGS sequence"/>
</dbReference>
<gene>
    <name evidence="1" type="ORF">CS063_01645</name>
</gene>
<keyword evidence="2" id="KW-1185">Reference proteome</keyword>
<proteinExistence type="predicted"/>
<evidence type="ECO:0000313" key="1">
    <source>
        <dbReference type="EMBL" id="PHV72204.1"/>
    </source>
</evidence>
<protein>
    <submittedName>
        <fullName evidence="1">Cro/Cl family transcriptional regulator</fullName>
    </submittedName>
</protein>